<dbReference type="Gene3D" id="3.90.1150.10">
    <property type="entry name" value="Aspartate Aminotransferase, domain 1"/>
    <property type="match status" value="1"/>
</dbReference>
<dbReference type="GO" id="GO:0006535">
    <property type="term" value="P:cysteine biosynthetic process from serine"/>
    <property type="evidence" value="ECO:0007669"/>
    <property type="project" value="TreeGrafter"/>
</dbReference>
<dbReference type="InterPro" id="IPR054542">
    <property type="entry name" value="Cys_met_metab_PP"/>
</dbReference>
<accession>A0A371B1B1</accession>
<dbReference type="SUPFAM" id="SSF53383">
    <property type="entry name" value="PLP-dependent transferases"/>
    <property type="match status" value="1"/>
</dbReference>
<dbReference type="EC" id="2.5.1.49" evidence="7"/>
<comment type="similarity">
    <text evidence="2 6">Belongs to the trans-sulfuration enzymes family.</text>
</comment>
<dbReference type="GO" id="GO:0003961">
    <property type="term" value="F:O-acetylhomoserine aminocarboxypropyltransferase activity"/>
    <property type="evidence" value="ECO:0007669"/>
    <property type="project" value="UniProtKB-EC"/>
</dbReference>
<feature type="modified residue" description="N6-(pyridoxal phosphate)lysine" evidence="5">
    <location>
        <position position="211"/>
    </location>
</feature>
<dbReference type="AlphaFoldDB" id="A0A371B1B1"/>
<dbReference type="Pfam" id="PF01053">
    <property type="entry name" value="Cys_Met_Meta_PP"/>
    <property type="match status" value="1"/>
</dbReference>
<evidence type="ECO:0000256" key="6">
    <source>
        <dbReference type="RuleBase" id="RU362118"/>
    </source>
</evidence>
<evidence type="ECO:0000256" key="4">
    <source>
        <dbReference type="ARBA" id="ARBA00022898"/>
    </source>
</evidence>
<dbReference type="GO" id="GO:0004124">
    <property type="term" value="F:cysteine synthase activity"/>
    <property type="evidence" value="ECO:0007669"/>
    <property type="project" value="TreeGrafter"/>
</dbReference>
<comment type="cofactor">
    <cofactor evidence="1 6">
        <name>pyridoxal 5'-phosphate</name>
        <dbReference type="ChEBI" id="CHEBI:597326"/>
    </cofactor>
</comment>
<dbReference type="FunFam" id="3.40.640.10:FF:000035">
    <property type="entry name" value="O-succinylhomoserine sulfhydrylase"/>
    <property type="match status" value="1"/>
</dbReference>
<dbReference type="GO" id="GO:0005737">
    <property type="term" value="C:cytoplasm"/>
    <property type="evidence" value="ECO:0007669"/>
    <property type="project" value="TreeGrafter"/>
</dbReference>
<dbReference type="InterPro" id="IPR000277">
    <property type="entry name" value="Cys/Met-Metab_PyrdxlP-dep_enz"/>
</dbReference>
<sequence>MADAERTPGFDTLAIHAGAKPDPTTGARATPIYQTASYVFDDVDHAASLFGLQAFGNIYTRIGNPTCAVLEERVAALEGGTAALAVASGHAAQVIVMQTLLMPGDEFVASKKLYGGSINQFNHAFKSFGWNVVWADPDDISSFERAITPKTKAIFVESIANPGGTVTDLEPIGAIARKAGIPFIVDNTLASPYLCKPIEYGADIVVHSLTKFLGGHGNSIGGIIVDAGTFNWSRDKKYPMLCEPRPEYAGIVLHETFGNFAFAIACRVLGLRDLGPALSPFNAFLISTGIETLPLRMQRHCDNALAVAEFLSKHPNVAWVSYGSLPGDKYNTLAKKYVPKGCGAVMTVGLKGGYEAGVKLVSNVKLFSHLANIGDTKSLIIHPASTTHRQLSDQQKIAAGAGPDVVRLSIGIEDKADIIADLDQGLRG</sequence>
<dbReference type="NCBIfam" id="NF004650">
    <property type="entry name" value="PRK05994.1"/>
    <property type="match status" value="1"/>
</dbReference>
<protein>
    <submittedName>
        <fullName evidence="7">O-acetylhomoserine aminocarboxypropyltransferase</fullName>
        <ecNumber evidence="7">2.5.1.49</ecNumber>
    </submittedName>
</protein>
<dbReference type="EMBL" id="QRGO01000003">
    <property type="protein sequence ID" value="RDV01317.1"/>
    <property type="molecule type" value="Genomic_DNA"/>
</dbReference>
<name>A0A371B1B1_9BRAD</name>
<evidence type="ECO:0000256" key="3">
    <source>
        <dbReference type="ARBA" id="ARBA00022679"/>
    </source>
</evidence>
<dbReference type="NCBIfam" id="TIGR01326">
    <property type="entry name" value="OAH_OAS_sulfhy"/>
    <property type="match status" value="1"/>
</dbReference>
<dbReference type="InterPro" id="IPR006235">
    <property type="entry name" value="OAc-hSer/O-AcSer_sulfhydrylase"/>
</dbReference>
<evidence type="ECO:0000256" key="2">
    <source>
        <dbReference type="ARBA" id="ARBA00009077"/>
    </source>
</evidence>
<evidence type="ECO:0000313" key="8">
    <source>
        <dbReference type="Proteomes" id="UP000263993"/>
    </source>
</evidence>
<evidence type="ECO:0000256" key="1">
    <source>
        <dbReference type="ARBA" id="ARBA00001933"/>
    </source>
</evidence>
<evidence type="ECO:0000313" key="7">
    <source>
        <dbReference type="EMBL" id="RDV01317.1"/>
    </source>
</evidence>
<dbReference type="PIRSF" id="PIRSF001434">
    <property type="entry name" value="CGS"/>
    <property type="match status" value="1"/>
</dbReference>
<keyword evidence="8" id="KW-1185">Reference proteome</keyword>
<dbReference type="PANTHER" id="PTHR43797:SF2">
    <property type="entry name" value="HOMOCYSTEINE_CYSTEINE SYNTHASE"/>
    <property type="match status" value="1"/>
</dbReference>
<dbReference type="PANTHER" id="PTHR43797">
    <property type="entry name" value="HOMOCYSTEINE/CYSTEINE SYNTHASE"/>
    <property type="match status" value="1"/>
</dbReference>
<dbReference type="GO" id="GO:0030170">
    <property type="term" value="F:pyridoxal phosphate binding"/>
    <property type="evidence" value="ECO:0007669"/>
    <property type="project" value="InterPro"/>
</dbReference>
<proteinExistence type="inferred from homology"/>
<keyword evidence="4 5" id="KW-0663">Pyridoxal phosphate</keyword>
<gene>
    <name evidence="7" type="ORF">DXH78_19015</name>
</gene>
<dbReference type="InterPro" id="IPR015424">
    <property type="entry name" value="PyrdxlP-dep_Trfase"/>
</dbReference>
<dbReference type="InterPro" id="IPR015421">
    <property type="entry name" value="PyrdxlP-dep_Trfase_major"/>
</dbReference>
<reference evidence="8" key="1">
    <citation type="submission" date="2018-08" db="EMBL/GenBank/DDBJ databases">
        <authorList>
            <person name="Kim S.-J."/>
            <person name="Jung G.-Y."/>
        </authorList>
    </citation>
    <scope>NUCLEOTIDE SEQUENCE [LARGE SCALE GENOMIC DNA]</scope>
    <source>
        <strain evidence="8">GY_H</strain>
    </source>
</reference>
<dbReference type="RefSeq" id="WP_115518835.1">
    <property type="nucleotide sequence ID" value="NZ_QRGO01000003.1"/>
</dbReference>
<dbReference type="InterPro" id="IPR015422">
    <property type="entry name" value="PyrdxlP-dep_Trfase_small"/>
</dbReference>
<dbReference type="Gene3D" id="3.40.640.10">
    <property type="entry name" value="Type I PLP-dependent aspartate aminotransferase-like (Major domain)"/>
    <property type="match status" value="1"/>
</dbReference>
<dbReference type="Proteomes" id="UP000263993">
    <property type="component" value="Unassembled WGS sequence"/>
</dbReference>
<organism evidence="7 8">
    <name type="scientific">Undibacter mobilis</name>
    <dbReference type="NCBI Taxonomy" id="2292256"/>
    <lineage>
        <taxon>Bacteria</taxon>
        <taxon>Pseudomonadati</taxon>
        <taxon>Pseudomonadota</taxon>
        <taxon>Alphaproteobacteria</taxon>
        <taxon>Hyphomicrobiales</taxon>
        <taxon>Nitrobacteraceae</taxon>
        <taxon>Undibacter</taxon>
    </lineage>
</organism>
<comment type="caution">
    <text evidence="7">The sequence shown here is derived from an EMBL/GenBank/DDBJ whole genome shotgun (WGS) entry which is preliminary data.</text>
</comment>
<dbReference type="GO" id="GO:0019346">
    <property type="term" value="P:transsulfuration"/>
    <property type="evidence" value="ECO:0007669"/>
    <property type="project" value="InterPro"/>
</dbReference>
<evidence type="ECO:0000256" key="5">
    <source>
        <dbReference type="PIRSR" id="PIRSR001434-2"/>
    </source>
</evidence>
<dbReference type="PROSITE" id="PS00868">
    <property type="entry name" value="CYS_MET_METAB_PP"/>
    <property type="match status" value="1"/>
</dbReference>
<dbReference type="GO" id="GO:0071269">
    <property type="term" value="P:L-homocysteine biosynthetic process"/>
    <property type="evidence" value="ECO:0007669"/>
    <property type="project" value="TreeGrafter"/>
</dbReference>
<dbReference type="OrthoDB" id="9805807at2"/>
<keyword evidence="3 7" id="KW-0808">Transferase</keyword>
<dbReference type="CDD" id="cd00614">
    <property type="entry name" value="CGS_like"/>
    <property type="match status" value="1"/>
</dbReference>